<dbReference type="AlphaFoldDB" id="A0A2U2BBV2"/>
<keyword evidence="4" id="KW-1185">Reference proteome</keyword>
<reference evidence="3 4" key="1">
    <citation type="submission" date="2018-05" db="EMBL/GenBank/DDBJ databases">
        <title>Marinilabilia rubrum sp. nov., isolated from saltern sediment.</title>
        <authorList>
            <person name="Zhang R."/>
        </authorList>
    </citation>
    <scope>NUCLEOTIDE SEQUENCE [LARGE SCALE GENOMIC DNA]</scope>
    <source>
        <strain evidence="3 4">WTE16</strain>
    </source>
</reference>
<feature type="transmembrane region" description="Helical" evidence="1">
    <location>
        <begin position="36"/>
        <end position="59"/>
    </location>
</feature>
<evidence type="ECO:0000313" key="4">
    <source>
        <dbReference type="Proteomes" id="UP000244956"/>
    </source>
</evidence>
<evidence type="ECO:0000259" key="2">
    <source>
        <dbReference type="Pfam" id="PF11127"/>
    </source>
</evidence>
<keyword evidence="1" id="KW-1133">Transmembrane helix</keyword>
<protein>
    <submittedName>
        <fullName evidence="3">DUF2892 domain-containing protein</fullName>
    </submittedName>
</protein>
<feature type="transmembrane region" description="Helical" evidence="1">
    <location>
        <begin position="12"/>
        <end position="30"/>
    </location>
</feature>
<dbReference type="Pfam" id="PF11127">
    <property type="entry name" value="YgaP-like_TM"/>
    <property type="match status" value="1"/>
</dbReference>
<comment type="caution">
    <text evidence="3">The sequence shown here is derived from an EMBL/GenBank/DDBJ whole genome shotgun (WGS) entry which is preliminary data.</text>
</comment>
<gene>
    <name evidence="3" type="ORF">DDZ16_05850</name>
</gene>
<dbReference type="InterPro" id="IPR021309">
    <property type="entry name" value="YgaP-like_TM"/>
</dbReference>
<accession>A0A2U2BBV2</accession>
<evidence type="ECO:0000313" key="3">
    <source>
        <dbReference type="EMBL" id="PWE00552.1"/>
    </source>
</evidence>
<proteinExistence type="predicted"/>
<evidence type="ECO:0000256" key="1">
    <source>
        <dbReference type="SAM" id="Phobius"/>
    </source>
</evidence>
<dbReference type="RefSeq" id="WP_109263591.1">
    <property type="nucleotide sequence ID" value="NZ_QEWP01000003.1"/>
</dbReference>
<feature type="domain" description="Inner membrane protein YgaP-like transmembrane" evidence="2">
    <location>
        <begin position="1"/>
        <end position="66"/>
    </location>
</feature>
<keyword evidence="1" id="KW-0472">Membrane</keyword>
<keyword evidence="1" id="KW-0812">Transmembrane</keyword>
<dbReference type="EMBL" id="QEWP01000003">
    <property type="protein sequence ID" value="PWE00552.1"/>
    <property type="molecule type" value="Genomic_DNA"/>
</dbReference>
<organism evidence="3 4">
    <name type="scientific">Marinilabilia rubra</name>
    <dbReference type="NCBI Taxonomy" id="2162893"/>
    <lineage>
        <taxon>Bacteria</taxon>
        <taxon>Pseudomonadati</taxon>
        <taxon>Bacteroidota</taxon>
        <taxon>Bacteroidia</taxon>
        <taxon>Marinilabiliales</taxon>
        <taxon>Marinilabiliaceae</taxon>
        <taxon>Marinilabilia</taxon>
    </lineage>
</organism>
<dbReference type="Proteomes" id="UP000244956">
    <property type="component" value="Unassembled WGS sequence"/>
</dbReference>
<sequence length="70" mass="7554">MKKNVGPLDRVIRIVIAAILAILYFSGVVTGTTGTIFLILAIVLLLTAAFRICGLYSLVGMNTCKKEPEE</sequence>
<name>A0A2U2BBV2_9BACT</name>